<dbReference type="SUPFAM" id="SSF53474">
    <property type="entry name" value="alpha/beta-Hydrolases"/>
    <property type="match status" value="1"/>
</dbReference>
<evidence type="ECO:0000256" key="3">
    <source>
        <dbReference type="ARBA" id="ARBA00022824"/>
    </source>
</evidence>
<protein>
    <recommendedName>
        <fullName evidence="5">DUF676 domain-containing protein</fullName>
    </recommendedName>
</protein>
<dbReference type="InterPro" id="IPR052374">
    <property type="entry name" value="SERAC1"/>
</dbReference>
<dbReference type="Pfam" id="PF05057">
    <property type="entry name" value="DUF676"/>
    <property type="match status" value="1"/>
</dbReference>
<accession>A0A7G8AFX7</accession>
<keyword evidence="4" id="KW-0472">Membrane</keyword>
<keyword evidence="6" id="KW-0614">Plasmid</keyword>
<dbReference type="InterPro" id="IPR007751">
    <property type="entry name" value="DUF676_lipase-like"/>
</dbReference>
<evidence type="ECO:0000256" key="2">
    <source>
        <dbReference type="ARBA" id="ARBA00004370"/>
    </source>
</evidence>
<dbReference type="GO" id="GO:0016020">
    <property type="term" value="C:membrane"/>
    <property type="evidence" value="ECO:0007669"/>
    <property type="project" value="UniProtKB-SubCell"/>
</dbReference>
<geneLocation type="plasmid" evidence="6">
    <name>pYK16-mcr-10</name>
</geneLocation>
<dbReference type="PANTHER" id="PTHR48182">
    <property type="entry name" value="PROTEIN SERAC1"/>
    <property type="match status" value="1"/>
</dbReference>
<dbReference type="PANTHER" id="PTHR48182:SF2">
    <property type="entry name" value="PROTEIN SERAC1"/>
    <property type="match status" value="1"/>
</dbReference>
<dbReference type="RefSeq" id="WP_181368267.1">
    <property type="nucleotide sequence ID" value="NZ_JABJWE010000019.1"/>
</dbReference>
<dbReference type="InterPro" id="IPR029058">
    <property type="entry name" value="AB_hydrolase_fold"/>
</dbReference>
<reference evidence="6" key="1">
    <citation type="journal article" date="2020" name="Antimicrob. Agents">
        <title>Detection of mobile colistin resistance gene mcr-10.1 in a conjugative plasmid from Enterobacter roggenkampii of chicken origin in China.</title>
        <authorList>
            <person name="Lei C.W."/>
            <person name="Zhang Y."/>
            <person name="Wang Y.T."/>
            <person name="Wang H.N."/>
        </authorList>
    </citation>
    <scope>NUCLEOTIDE SEQUENCE</scope>
    <source>
        <strain evidence="6">YK16</strain>
        <plasmid evidence="6">pYK16-mcr-10</plasmid>
    </source>
</reference>
<sequence length="1373" mass="156141">MSKLHLISGPKNASRHVILFHGLQGHYYNTWMAEKKKSLFWPDWLQQDNPEIAIWSIEYETNVLTRFDPGMEFKDRAKNIYELLLRKNELREGEIILIGHSLGGLIIKQIIRYASDHADNESSRCFLNRICGIAFLGTPHTGSDLASSGKKLLPRVIIKLMTWYEPSAITSYLCRNSAELRDLNVWYRKWERQFPRKHLILGESKPVKFSLTIVKPDSSDPGLSAEMIMVDSDHGGICKPDSRNHEVYVHLRDFIESIRIKPQHLWLRSQFGPAVRGWYGYRNWSGSSNNSSSSYIIDAKVKFADTIQSSATKISAEDMINTVRGKLATTGTILRLVGLSGVGKTRFIQALFESDVGHSVLSRDAVYYTDTSFSPLPEPMALLEKMISSGVPGIIIVDNCASTLHKSLVTIIKSSSVQTKISLLTVEYDIRDDIPENTDVITMEANSDELIKKLVEIQYPDIQPVNLDKITEFSCGNARVAMALASVTGQSGNISRLRDEELFRKLFNQGHGENHELMRAGEILSLVYSFRYEDGNEKSQELASLSSISHISYKELYAFASEIKRRGLAQTRGSWMAILPHPIANKLAVIALDNIPGADILAVINPDNNARMFKSFTHRLGYLSDSSTALKIVSNMLSCGGIFEKMLTEGKKTSPEIFNLITNVAPIAESQVIEFIERISSKDTEGIFFTRGNPAWLDISRLLRSLAYEAQYFTRCVTLLCSFAEKEKSDERNNSTIEILCSLFTISLSGTHAPLEQRIAFIQSLLDRNNKKIAFRLIDKILKTHHFISSYGFSFGANVRDYGYIPRSFEEYQEWYSQSLTFCLELTKRDKTYLADITPLISKYFSGLWDIPSTQTLIYYFIKDNISTLDNSIFWSVIKRTIKYSKKNKGRERIEELENLTRPISVEQKLQVFVFASSNTFPGLNEVNEQGKVILSGHEKARETAKELGRVIGTSRTELIDGLLADALTNDYNYDLLEIFAGELAHAITDYRLFYEKIESYILQSDILKIKNVFLCACFKSIYERDSDFCHERLDKYVQMAEMDSLVQYLQASVPIDERSTNRIITHLRNPQLVITGYFNLASGRRHQTISDNRLVIMLTLLWPHKNGPQCIFEILSMRFLSEKDGDYHPDDDLIRCAQEFVLTVIESEKISPDEIWSHNIKVVAARVFAGGSGSIINRLIDSLIKALNHYTLYQFDSNDIVIIICENHPLELLERLCPKGGSINDELFDVLNEHSQMNNLPLTTLSPQLVFRWCTEDPALRFPCIASLIMPFDRSGEHYNWTPMAKMLIESSPAPEMVLNNFSDYIIPHELSGSPSAAAEARMSLVSELRNHERDDIACGASKVFSVLQEKLRYYRLRETDLRRAITENFEP</sequence>
<keyword evidence="3" id="KW-0256">Endoplasmic reticulum</keyword>
<evidence type="ECO:0000259" key="5">
    <source>
        <dbReference type="Pfam" id="PF05057"/>
    </source>
</evidence>
<feature type="domain" description="DUF676" evidence="5">
    <location>
        <begin position="12"/>
        <end position="147"/>
    </location>
</feature>
<dbReference type="EMBL" id="MT468575">
    <property type="protein sequence ID" value="QNI18518.1"/>
    <property type="molecule type" value="Genomic_DNA"/>
</dbReference>
<name>A0A7G8AFX7_9ENTR</name>
<comment type="subcellular location">
    <subcellularLocation>
        <location evidence="1">Endoplasmic reticulum</location>
    </subcellularLocation>
    <subcellularLocation>
        <location evidence="2">Membrane</location>
    </subcellularLocation>
</comment>
<dbReference type="Gene3D" id="3.40.50.1820">
    <property type="entry name" value="alpha/beta hydrolase"/>
    <property type="match status" value="1"/>
</dbReference>
<evidence type="ECO:0000256" key="4">
    <source>
        <dbReference type="ARBA" id="ARBA00023136"/>
    </source>
</evidence>
<evidence type="ECO:0000313" key="6">
    <source>
        <dbReference type="EMBL" id="QNI18518.1"/>
    </source>
</evidence>
<proteinExistence type="predicted"/>
<organism evidence="6">
    <name type="scientific">Enterobacter roggenkampii</name>
    <dbReference type="NCBI Taxonomy" id="1812935"/>
    <lineage>
        <taxon>Bacteria</taxon>
        <taxon>Pseudomonadati</taxon>
        <taxon>Pseudomonadota</taxon>
        <taxon>Gammaproteobacteria</taxon>
        <taxon>Enterobacterales</taxon>
        <taxon>Enterobacteriaceae</taxon>
        <taxon>Enterobacter</taxon>
        <taxon>Enterobacter cloacae complex</taxon>
    </lineage>
</organism>
<evidence type="ECO:0000256" key="1">
    <source>
        <dbReference type="ARBA" id="ARBA00004240"/>
    </source>
</evidence>